<gene>
    <name evidence="8" type="ORF">IFJ75_17395</name>
</gene>
<feature type="chain" id="PRO_5037378445" description="Lectin-like protein BA14k" evidence="7">
    <location>
        <begin position="26"/>
        <end position="113"/>
    </location>
</feature>
<name>A0A975C339_9CAUL</name>
<feature type="region of interest" description="Disordered" evidence="6">
    <location>
        <begin position="26"/>
        <end position="77"/>
    </location>
</feature>
<reference evidence="8" key="1">
    <citation type="submission" date="2020-09" db="EMBL/GenBank/DDBJ databases">
        <title>Brevundimonas sp. LVF2 isolated from a puddle in Goettingen, Germany.</title>
        <authorList>
            <person name="Friedrich I."/>
            <person name="Klassen A."/>
            <person name="Hannes N."/>
            <person name="Schneider D."/>
            <person name="Hertel R."/>
            <person name="Daniel R."/>
        </authorList>
    </citation>
    <scope>NUCLEOTIDE SEQUENCE</scope>
    <source>
        <strain evidence="8">LVF2</strain>
    </source>
</reference>
<evidence type="ECO:0000313" key="8">
    <source>
        <dbReference type="EMBL" id="QTC90975.1"/>
    </source>
</evidence>
<dbReference type="GO" id="GO:0030246">
    <property type="term" value="F:carbohydrate binding"/>
    <property type="evidence" value="ECO:0007669"/>
    <property type="project" value="UniProtKB-KW"/>
</dbReference>
<comment type="similarity">
    <text evidence="1">Belongs to the BA14k family.</text>
</comment>
<keyword evidence="3" id="KW-0472">Membrane</keyword>
<dbReference type="InterPro" id="IPR012413">
    <property type="entry name" value="BA14K"/>
</dbReference>
<dbReference type="Proteomes" id="UP000663918">
    <property type="component" value="Chromosome"/>
</dbReference>
<feature type="signal peptide" evidence="7">
    <location>
        <begin position="1"/>
        <end position="25"/>
    </location>
</feature>
<comment type="function">
    <text evidence="5">Has immunoglobulin-binding and hemagglutination properties, and can bind to mannose. Essential for virulence. May be involved in LPS biosynthesis or polysaccharide transport.</text>
</comment>
<dbReference type="Pfam" id="PF07886">
    <property type="entry name" value="BA14K"/>
    <property type="match status" value="1"/>
</dbReference>
<evidence type="ECO:0000256" key="4">
    <source>
        <dbReference type="ARBA" id="ARBA00022734"/>
    </source>
</evidence>
<evidence type="ECO:0000256" key="3">
    <source>
        <dbReference type="ARBA" id="ARBA00022475"/>
    </source>
</evidence>
<evidence type="ECO:0000256" key="6">
    <source>
        <dbReference type="SAM" id="MobiDB-lite"/>
    </source>
</evidence>
<evidence type="ECO:0000256" key="5">
    <source>
        <dbReference type="ARBA" id="ARBA00025321"/>
    </source>
</evidence>
<protein>
    <recommendedName>
        <fullName evidence="2">Lectin-like protein BA14k</fullName>
    </recommendedName>
</protein>
<keyword evidence="9" id="KW-1185">Reference proteome</keyword>
<sequence>MRNTRTVLAAMAAGLMTLSAIPAFAAPQSHNNAPQQQQRGNDNRDNGRGNGGASEYGSWNTSWGARPPAPPRSFSRHNDWYRHVRACSQRYRSYNPATDRYTVRRGQTAICRL</sequence>
<dbReference type="KEGG" id="bgoe:IFJ75_17395"/>
<evidence type="ECO:0000313" key="9">
    <source>
        <dbReference type="Proteomes" id="UP000663918"/>
    </source>
</evidence>
<dbReference type="EMBL" id="CP062222">
    <property type="protein sequence ID" value="QTC90975.1"/>
    <property type="molecule type" value="Genomic_DNA"/>
</dbReference>
<keyword evidence="7" id="KW-0732">Signal</keyword>
<evidence type="ECO:0000256" key="1">
    <source>
        <dbReference type="ARBA" id="ARBA00010270"/>
    </source>
</evidence>
<organism evidence="8 9">
    <name type="scientific">Brevundimonas goettingensis</name>
    <dbReference type="NCBI Taxonomy" id="2774190"/>
    <lineage>
        <taxon>Bacteria</taxon>
        <taxon>Pseudomonadati</taxon>
        <taxon>Pseudomonadota</taxon>
        <taxon>Alphaproteobacteria</taxon>
        <taxon>Caulobacterales</taxon>
        <taxon>Caulobacteraceae</taxon>
        <taxon>Brevundimonas</taxon>
    </lineage>
</organism>
<accession>A0A975C339</accession>
<keyword evidence="4" id="KW-0430">Lectin</keyword>
<dbReference type="RefSeq" id="WP_207869873.1">
    <property type="nucleotide sequence ID" value="NZ_CP062222.1"/>
</dbReference>
<proteinExistence type="inferred from homology"/>
<keyword evidence="3" id="KW-1003">Cell membrane</keyword>
<evidence type="ECO:0000256" key="2">
    <source>
        <dbReference type="ARBA" id="ARBA00020552"/>
    </source>
</evidence>
<evidence type="ECO:0000256" key="7">
    <source>
        <dbReference type="SAM" id="SignalP"/>
    </source>
</evidence>
<dbReference type="AlphaFoldDB" id="A0A975C339"/>